<sequence>MRRSAEVLCLRGFVERQEWSKEVATLESATPRKQTARSRLPGRRRNGSLSPVDPRRSRTPRPALPVGNGAALRVGVDVLLGEPDDKSRAGAHAEQESSVRPLAEKDFWAALADTERWAWVKVGAVAQVLYTFCGRITPEGRLPPTARPRSDPWPHSGRQQHRQTTAPTVMTSFYILFLGSYCALYTLDWVWRALDVYDSLGVLLPTLPIMLRP</sequence>
<accession>A0A1J7I457</accession>
<proteinExistence type="predicted"/>
<evidence type="ECO:0000256" key="2">
    <source>
        <dbReference type="SAM" id="Phobius"/>
    </source>
</evidence>
<evidence type="ECO:0000313" key="4">
    <source>
        <dbReference type="Proteomes" id="UP000182658"/>
    </source>
</evidence>
<name>A0A1J7I457_9PEZI</name>
<organism evidence="3 4">
    <name type="scientific">Coniochaeta ligniaria NRRL 30616</name>
    <dbReference type="NCBI Taxonomy" id="1408157"/>
    <lineage>
        <taxon>Eukaryota</taxon>
        <taxon>Fungi</taxon>
        <taxon>Dikarya</taxon>
        <taxon>Ascomycota</taxon>
        <taxon>Pezizomycotina</taxon>
        <taxon>Sordariomycetes</taxon>
        <taxon>Sordariomycetidae</taxon>
        <taxon>Coniochaetales</taxon>
        <taxon>Coniochaetaceae</taxon>
        <taxon>Coniochaeta</taxon>
    </lineage>
</organism>
<evidence type="ECO:0000256" key="1">
    <source>
        <dbReference type="SAM" id="MobiDB-lite"/>
    </source>
</evidence>
<evidence type="ECO:0000313" key="3">
    <source>
        <dbReference type="EMBL" id="OIW22269.1"/>
    </source>
</evidence>
<feature type="transmembrane region" description="Helical" evidence="2">
    <location>
        <begin position="168"/>
        <end position="187"/>
    </location>
</feature>
<keyword evidence="4" id="KW-1185">Reference proteome</keyword>
<keyword evidence="2" id="KW-0812">Transmembrane</keyword>
<protein>
    <submittedName>
        <fullName evidence="3">Uncharacterized protein</fullName>
    </submittedName>
</protein>
<gene>
    <name evidence="3" type="ORF">CONLIGDRAFT_687711</name>
</gene>
<keyword evidence="2" id="KW-0472">Membrane</keyword>
<dbReference type="AlphaFoldDB" id="A0A1J7I457"/>
<dbReference type="EMBL" id="KV875126">
    <property type="protein sequence ID" value="OIW22269.1"/>
    <property type="molecule type" value="Genomic_DNA"/>
</dbReference>
<dbReference type="InParanoid" id="A0A1J7I457"/>
<dbReference type="Proteomes" id="UP000182658">
    <property type="component" value="Unassembled WGS sequence"/>
</dbReference>
<reference evidence="3 4" key="1">
    <citation type="submission" date="2016-10" db="EMBL/GenBank/DDBJ databases">
        <title>Draft genome sequence of Coniochaeta ligniaria NRRL30616, a lignocellulolytic fungus for bioabatement of inhibitors in plant biomass hydrolysates.</title>
        <authorList>
            <consortium name="DOE Joint Genome Institute"/>
            <person name="Jimenez D.J."/>
            <person name="Hector R.E."/>
            <person name="Riley R."/>
            <person name="Sun H."/>
            <person name="Grigoriev I.V."/>
            <person name="Van Elsas J.D."/>
            <person name="Nichols N.N."/>
        </authorList>
    </citation>
    <scope>NUCLEOTIDE SEQUENCE [LARGE SCALE GENOMIC DNA]</scope>
    <source>
        <strain evidence="3 4">NRRL 30616</strain>
    </source>
</reference>
<feature type="region of interest" description="Disordered" evidence="1">
    <location>
        <begin position="141"/>
        <end position="164"/>
    </location>
</feature>
<feature type="compositionally biased region" description="Basic residues" evidence="1">
    <location>
        <begin position="34"/>
        <end position="46"/>
    </location>
</feature>
<keyword evidence="2" id="KW-1133">Transmembrane helix</keyword>
<feature type="region of interest" description="Disordered" evidence="1">
    <location>
        <begin position="25"/>
        <end position="68"/>
    </location>
</feature>